<evidence type="ECO:0000256" key="8">
    <source>
        <dbReference type="ARBA" id="ARBA00023170"/>
    </source>
</evidence>
<feature type="transmembrane region" description="Helical" evidence="10">
    <location>
        <begin position="310"/>
        <end position="329"/>
    </location>
</feature>
<gene>
    <name evidence="11" type="ORF">PUN28_009468</name>
</gene>
<evidence type="ECO:0000256" key="1">
    <source>
        <dbReference type="ARBA" id="ARBA00004651"/>
    </source>
</evidence>
<keyword evidence="9 10" id="KW-0807">Transducer</keyword>
<proteinExistence type="inferred from homology"/>
<organism evidence="11 12">
    <name type="scientific">Cardiocondyla obscurior</name>
    <dbReference type="NCBI Taxonomy" id="286306"/>
    <lineage>
        <taxon>Eukaryota</taxon>
        <taxon>Metazoa</taxon>
        <taxon>Ecdysozoa</taxon>
        <taxon>Arthropoda</taxon>
        <taxon>Hexapoda</taxon>
        <taxon>Insecta</taxon>
        <taxon>Pterygota</taxon>
        <taxon>Neoptera</taxon>
        <taxon>Endopterygota</taxon>
        <taxon>Hymenoptera</taxon>
        <taxon>Apocrita</taxon>
        <taxon>Aculeata</taxon>
        <taxon>Formicoidea</taxon>
        <taxon>Formicidae</taxon>
        <taxon>Myrmicinae</taxon>
        <taxon>Cardiocondyla</taxon>
    </lineage>
</organism>
<dbReference type="EMBL" id="JADYXP020000008">
    <property type="protein sequence ID" value="KAL0118834.1"/>
    <property type="molecule type" value="Genomic_DNA"/>
</dbReference>
<feature type="transmembrane region" description="Helical" evidence="10">
    <location>
        <begin position="278"/>
        <end position="298"/>
    </location>
</feature>
<evidence type="ECO:0000256" key="10">
    <source>
        <dbReference type="RuleBase" id="RU351113"/>
    </source>
</evidence>
<dbReference type="Pfam" id="PF02949">
    <property type="entry name" value="7tm_6"/>
    <property type="match status" value="1"/>
</dbReference>
<reference evidence="11 12" key="1">
    <citation type="submission" date="2023-03" db="EMBL/GenBank/DDBJ databases">
        <title>High recombination rates correlate with genetic variation in Cardiocondyla obscurior ants.</title>
        <authorList>
            <person name="Errbii M."/>
        </authorList>
    </citation>
    <scope>NUCLEOTIDE SEQUENCE [LARGE SCALE GENOMIC DNA]</scope>
    <source>
        <strain evidence="11">Alpha-2009</strain>
        <tissue evidence="11">Whole body</tissue>
    </source>
</reference>
<dbReference type="GO" id="GO:0007165">
    <property type="term" value="P:signal transduction"/>
    <property type="evidence" value="ECO:0007669"/>
    <property type="project" value="UniProtKB-KW"/>
</dbReference>
<keyword evidence="12" id="KW-1185">Reference proteome</keyword>
<keyword evidence="2" id="KW-1003">Cell membrane</keyword>
<name>A0AAW2FUL5_9HYME</name>
<evidence type="ECO:0000256" key="6">
    <source>
        <dbReference type="ARBA" id="ARBA00022989"/>
    </source>
</evidence>
<evidence type="ECO:0000256" key="7">
    <source>
        <dbReference type="ARBA" id="ARBA00023136"/>
    </source>
</evidence>
<dbReference type="GO" id="GO:0005886">
    <property type="term" value="C:plasma membrane"/>
    <property type="evidence" value="ECO:0007669"/>
    <property type="project" value="UniProtKB-SubCell"/>
</dbReference>
<evidence type="ECO:0000256" key="4">
    <source>
        <dbReference type="ARBA" id="ARBA00022692"/>
    </source>
</evidence>
<keyword evidence="8 10" id="KW-0675">Receptor</keyword>
<comment type="caution">
    <text evidence="11">The sequence shown here is derived from an EMBL/GenBank/DDBJ whole genome shotgun (WGS) entry which is preliminary data.</text>
</comment>
<dbReference type="GO" id="GO:0005549">
    <property type="term" value="F:odorant binding"/>
    <property type="evidence" value="ECO:0007669"/>
    <property type="project" value="InterPro"/>
</dbReference>
<dbReference type="GO" id="GO:0004984">
    <property type="term" value="F:olfactory receptor activity"/>
    <property type="evidence" value="ECO:0007669"/>
    <property type="project" value="InterPro"/>
</dbReference>
<keyword evidence="7 10" id="KW-0472">Membrane</keyword>
<evidence type="ECO:0000256" key="2">
    <source>
        <dbReference type="ARBA" id="ARBA00022475"/>
    </source>
</evidence>
<evidence type="ECO:0000256" key="9">
    <source>
        <dbReference type="ARBA" id="ARBA00023224"/>
    </source>
</evidence>
<comment type="subcellular location">
    <subcellularLocation>
        <location evidence="1 10">Cell membrane</location>
        <topology evidence="1 10">Multi-pass membrane protein</topology>
    </subcellularLocation>
</comment>
<comment type="caution">
    <text evidence="10">Lacks conserved residue(s) required for the propagation of feature annotation.</text>
</comment>
<feature type="transmembrane region" description="Helical" evidence="10">
    <location>
        <begin position="27"/>
        <end position="50"/>
    </location>
</feature>
<keyword evidence="5 10" id="KW-0552">Olfaction</keyword>
<dbReference type="InterPro" id="IPR004117">
    <property type="entry name" value="7tm6_olfct_rcpt"/>
</dbReference>
<keyword evidence="4 10" id="KW-0812">Transmembrane</keyword>
<comment type="similarity">
    <text evidence="10">Belongs to the insect chemoreceptor superfamily. Heteromeric odorant receptor channel (TC 1.A.69) family.</text>
</comment>
<keyword evidence="3 10" id="KW-0716">Sensory transduction</keyword>
<feature type="transmembrane region" description="Helical" evidence="10">
    <location>
        <begin position="62"/>
        <end position="84"/>
    </location>
</feature>
<dbReference type="Proteomes" id="UP001430953">
    <property type="component" value="Unassembled WGS sequence"/>
</dbReference>
<evidence type="ECO:0000256" key="5">
    <source>
        <dbReference type="ARBA" id="ARBA00022725"/>
    </source>
</evidence>
<feature type="transmembrane region" description="Helical" evidence="10">
    <location>
        <begin position="124"/>
        <end position="153"/>
    </location>
</feature>
<protein>
    <recommendedName>
        <fullName evidence="10">Odorant receptor</fullName>
    </recommendedName>
</protein>
<dbReference type="PANTHER" id="PTHR21137">
    <property type="entry name" value="ODORANT RECEPTOR"/>
    <property type="match status" value="1"/>
</dbReference>
<evidence type="ECO:0000256" key="3">
    <source>
        <dbReference type="ARBA" id="ARBA00022606"/>
    </source>
</evidence>
<evidence type="ECO:0000313" key="12">
    <source>
        <dbReference type="Proteomes" id="UP001430953"/>
    </source>
</evidence>
<sequence length="429" mass="49939">MQSAMTHYYNINKMLMTKMGIWPKQHVFVKVALPTILTALIFSIAILEFIKLSEIWKRLAEDCESCIICLLGLGAYIKLFIVVIKNKDLEYLMSLIDYHWRIFTHTLEVEIMHEYALVGRKMTITYSIACYSLAIVFMMMALTPQIMDLIIPLNESRPYIYLFDIDYSFDRDTYFYYVLLHAYVTIILAITTMLITDTSYMMFAHHASSLFAAIGCRLENLTTVMNLKKKSNYHITDIIASSKCEPPNYDETVYRELVLILRKHQMSIEYVGMLESLYSMYSFSMILLHFIVMSLVGVQVINFMSEKTILVRYLAMVIGGFIHLLVLSFPGQEIIDHSSEVFHKAYNMMWYKTSRKTTKLLSILLYRSLEPCVLTAGKIYVLSFQNYASVRTALFFNCRMFMTLQNVISNFKVMQATFSYFTTLTSFQS</sequence>
<keyword evidence="6 10" id="KW-1133">Transmembrane helix</keyword>
<dbReference type="PANTHER" id="PTHR21137:SF35">
    <property type="entry name" value="ODORANT RECEPTOR 19A-RELATED"/>
    <property type="match status" value="1"/>
</dbReference>
<evidence type="ECO:0000313" key="11">
    <source>
        <dbReference type="EMBL" id="KAL0118834.1"/>
    </source>
</evidence>
<feature type="transmembrane region" description="Helical" evidence="10">
    <location>
        <begin position="174"/>
        <end position="195"/>
    </location>
</feature>
<dbReference type="AlphaFoldDB" id="A0AAW2FUL5"/>
<accession>A0AAW2FUL5</accession>